<gene>
    <name evidence="3" type="ORF">OF897_00015</name>
</gene>
<dbReference type="PROSITE" id="PS51257">
    <property type="entry name" value="PROKAR_LIPOPROTEIN"/>
    <property type="match status" value="1"/>
</dbReference>
<keyword evidence="2" id="KW-0732">Signal</keyword>
<sequence>MKKNLFLRLCLILLVALTISSCRTDHLNENETYNNSAKFQLTSKRISLDESKHRSMLLPEIEKAEEGLKNSKTNINGKVINYGNGVSIDTDEVIYIENGPNFHTYTFIIKRENTPEDAPLENLLLVPKTDGGYKEFLVTYNFTPQEREKVRNGEPVNTNGKTTISELANGSFNSGGQLAKMTCNWNEETIYVTCSDNVHNASNVSQWPKCKADTPPGVYTIITGGCNMEELPEVIDYPGGPGGSGTGPGGNGNTDPGTPPDCTTVANNPSEVGITNPNGCSTGFPTQPSDMPPSKVNPCEKIVAENNKAKEFLAKPKASGRLAEVKVNISTNSNEKSFSLGVDSNGNEQVTPIFEDFSGTHVSIVAQSPNFKVKAGVHTHPNVEFAGPSAADVYTFIEANKINNDFDHYFTIAYEGSEYVYTITDQYLFDKFKEKYPPNTYLDSDTKIWDAGEKIGITFYEVFRSFRKQGKSKNEAYELAMAFVLKKYNSGIGLSKKDANGDFKPIFVEELKDPNNPKKSIYNKTDNCNL</sequence>
<protein>
    <submittedName>
        <fullName evidence="3">Uncharacterized protein</fullName>
    </submittedName>
</protein>
<evidence type="ECO:0000313" key="3">
    <source>
        <dbReference type="EMBL" id="MCX8522305.1"/>
    </source>
</evidence>
<accession>A0ABT3XJH0</accession>
<dbReference type="Proteomes" id="UP001073122">
    <property type="component" value="Unassembled WGS sequence"/>
</dbReference>
<dbReference type="RefSeq" id="WP_267263637.1">
    <property type="nucleotide sequence ID" value="NZ_JAOVZW010000001.1"/>
</dbReference>
<feature type="chain" id="PRO_5045760497" evidence="2">
    <location>
        <begin position="25"/>
        <end position="530"/>
    </location>
</feature>
<evidence type="ECO:0000313" key="4">
    <source>
        <dbReference type="Proteomes" id="UP001073122"/>
    </source>
</evidence>
<comment type="caution">
    <text evidence="3">The sequence shown here is derived from an EMBL/GenBank/DDBJ whole genome shotgun (WGS) entry which is preliminary data.</text>
</comment>
<evidence type="ECO:0000256" key="1">
    <source>
        <dbReference type="SAM" id="MobiDB-lite"/>
    </source>
</evidence>
<reference evidence="3" key="1">
    <citation type="submission" date="2022-10" db="EMBL/GenBank/DDBJ databases">
        <title>Chryseobacterium sp. nov., a novel bacterial species.</title>
        <authorList>
            <person name="Cao Y."/>
        </authorList>
    </citation>
    <scope>NUCLEOTIDE SEQUENCE</scope>
    <source>
        <strain evidence="3">CCTCC AB2015118</strain>
    </source>
</reference>
<name>A0ABT3XJH0_9FLAO</name>
<proteinExistence type="predicted"/>
<keyword evidence="4" id="KW-1185">Reference proteome</keyword>
<dbReference type="EMBL" id="JAOVZW010000001">
    <property type="protein sequence ID" value="MCX8522305.1"/>
    <property type="molecule type" value="Genomic_DNA"/>
</dbReference>
<feature type="compositionally biased region" description="Gly residues" evidence="1">
    <location>
        <begin position="239"/>
        <end position="252"/>
    </location>
</feature>
<feature type="signal peptide" evidence="2">
    <location>
        <begin position="1"/>
        <end position="24"/>
    </location>
</feature>
<organism evidence="3 4">
    <name type="scientific">Chryseobacterium formosus</name>
    <dbReference type="NCBI Taxonomy" id="1537363"/>
    <lineage>
        <taxon>Bacteria</taxon>
        <taxon>Pseudomonadati</taxon>
        <taxon>Bacteroidota</taxon>
        <taxon>Flavobacteriia</taxon>
        <taxon>Flavobacteriales</taxon>
        <taxon>Weeksellaceae</taxon>
        <taxon>Chryseobacterium group</taxon>
        <taxon>Chryseobacterium</taxon>
    </lineage>
</organism>
<evidence type="ECO:0000256" key="2">
    <source>
        <dbReference type="SAM" id="SignalP"/>
    </source>
</evidence>
<feature type="region of interest" description="Disordered" evidence="1">
    <location>
        <begin position="236"/>
        <end position="259"/>
    </location>
</feature>